<evidence type="ECO:0000313" key="4">
    <source>
        <dbReference type="EMBL" id="GIG03710.1"/>
    </source>
</evidence>
<proteinExistence type="predicted"/>
<name>A0A8J3KMG0_9ACTN</name>
<dbReference type="Gene3D" id="3.30.230.10">
    <property type="match status" value="2"/>
</dbReference>
<gene>
    <name evidence="4" type="ORF">Cco03nite_04100</name>
</gene>
<dbReference type="InterPro" id="IPR020568">
    <property type="entry name" value="Ribosomal_Su5_D2-typ_SF"/>
</dbReference>
<dbReference type="EMBL" id="BONI01000002">
    <property type="protein sequence ID" value="GIG03710.1"/>
    <property type="molecule type" value="Genomic_DNA"/>
</dbReference>
<dbReference type="SMART" id="SM00889">
    <property type="entry name" value="EFG_IV"/>
    <property type="match status" value="1"/>
</dbReference>
<dbReference type="GO" id="GO:0005525">
    <property type="term" value="F:GTP binding"/>
    <property type="evidence" value="ECO:0007669"/>
    <property type="project" value="UniProtKB-KW"/>
</dbReference>
<organism evidence="4 5">
    <name type="scientific">Catellatospora coxensis</name>
    <dbReference type="NCBI Taxonomy" id="310354"/>
    <lineage>
        <taxon>Bacteria</taxon>
        <taxon>Bacillati</taxon>
        <taxon>Actinomycetota</taxon>
        <taxon>Actinomycetes</taxon>
        <taxon>Micromonosporales</taxon>
        <taxon>Micromonosporaceae</taxon>
        <taxon>Catellatospora</taxon>
    </lineage>
</organism>
<comment type="caution">
    <text evidence="4">The sequence shown here is derived from an EMBL/GenBank/DDBJ whole genome shotgun (WGS) entry which is preliminary data.</text>
</comment>
<sequence>MARVREFPIVIEHPIRGVQAYLSSRGGVRPYALASADFEPLPVGEDRTDALAFVDEVPAGELPPEFAAAFGAGALAELRQWSRGGVPPYALRVRLRDARWREGESSEAGFAWAGRRAAFEAVRCIENRDRPRLFVFRWPAPRTATFSPPGHDVPQDWTSPAFRPIRDVHVRLVTTAACGMFAVATADFEPLAPESGLLFEFVCELADSRLPHVFAEAFERGAHESLCAFGTSRLPTVAVRVRLHDAKWHEVDSSEYYFTDAGRRAAAEALRCQVEGGPPVPLDRLSARWPESAET</sequence>
<dbReference type="InterPro" id="IPR014721">
    <property type="entry name" value="Ribsml_uS5_D2-typ_fold_subgr"/>
</dbReference>
<keyword evidence="5" id="KW-1185">Reference proteome</keyword>
<feature type="domain" description="Translation elongation factor EFG/EF2" evidence="3">
    <location>
        <begin position="159"/>
        <end position="273"/>
    </location>
</feature>
<dbReference type="RefSeq" id="WP_203688180.1">
    <property type="nucleotide sequence ID" value="NZ_BAAALC010000001.1"/>
</dbReference>
<reference evidence="4 5" key="1">
    <citation type="submission" date="2021-01" db="EMBL/GenBank/DDBJ databases">
        <title>Whole genome shotgun sequence of Catellatospora coxensis NBRC 107359.</title>
        <authorList>
            <person name="Komaki H."/>
            <person name="Tamura T."/>
        </authorList>
    </citation>
    <scope>NUCLEOTIDE SEQUENCE [LARGE SCALE GENOMIC DNA]</scope>
    <source>
        <strain evidence="4 5">NBRC 107359</strain>
    </source>
</reference>
<accession>A0A8J3KMG0</accession>
<dbReference type="SUPFAM" id="SSF54211">
    <property type="entry name" value="Ribosomal protein S5 domain 2-like"/>
    <property type="match status" value="2"/>
</dbReference>
<dbReference type="AlphaFoldDB" id="A0A8J3KMG0"/>
<protein>
    <recommendedName>
        <fullName evidence="3">Translation elongation factor EFG/EF2 domain-containing protein</fullName>
    </recommendedName>
</protein>
<evidence type="ECO:0000259" key="3">
    <source>
        <dbReference type="SMART" id="SM00889"/>
    </source>
</evidence>
<evidence type="ECO:0000256" key="1">
    <source>
        <dbReference type="ARBA" id="ARBA00022741"/>
    </source>
</evidence>
<dbReference type="InterPro" id="IPR005517">
    <property type="entry name" value="Transl_elong_EFG/EF2_IV"/>
</dbReference>
<dbReference type="Proteomes" id="UP000630887">
    <property type="component" value="Unassembled WGS sequence"/>
</dbReference>
<evidence type="ECO:0000256" key="2">
    <source>
        <dbReference type="ARBA" id="ARBA00023134"/>
    </source>
</evidence>
<keyword evidence="2" id="KW-0342">GTP-binding</keyword>
<evidence type="ECO:0000313" key="5">
    <source>
        <dbReference type="Proteomes" id="UP000630887"/>
    </source>
</evidence>
<dbReference type="Pfam" id="PF03764">
    <property type="entry name" value="EFG_IV"/>
    <property type="match status" value="2"/>
</dbReference>
<keyword evidence="1" id="KW-0547">Nucleotide-binding</keyword>